<dbReference type="OrthoDB" id="5403747at2759"/>
<feature type="region of interest" description="Disordered" evidence="1">
    <location>
        <begin position="190"/>
        <end position="238"/>
    </location>
</feature>
<proteinExistence type="predicted"/>
<dbReference type="Proteomes" id="UP000664132">
    <property type="component" value="Unassembled WGS sequence"/>
</dbReference>
<evidence type="ECO:0000313" key="3">
    <source>
        <dbReference type="EMBL" id="KAG4423447.1"/>
    </source>
</evidence>
<feature type="compositionally biased region" description="Low complexity" evidence="1">
    <location>
        <begin position="48"/>
        <end position="59"/>
    </location>
</feature>
<feature type="domain" description="Myb-like DNA-binding" evidence="2">
    <location>
        <begin position="141"/>
        <end position="187"/>
    </location>
</feature>
<feature type="region of interest" description="Disordered" evidence="1">
    <location>
        <begin position="41"/>
        <end position="123"/>
    </location>
</feature>
<dbReference type="EMBL" id="JAFJYH010000034">
    <property type="protein sequence ID" value="KAG4423447.1"/>
    <property type="molecule type" value="Genomic_DNA"/>
</dbReference>
<feature type="compositionally biased region" description="Polar residues" evidence="1">
    <location>
        <begin position="62"/>
        <end position="78"/>
    </location>
</feature>
<reference evidence="3" key="1">
    <citation type="submission" date="2021-02" db="EMBL/GenBank/DDBJ databases">
        <title>Genome sequence Cadophora malorum strain M34.</title>
        <authorList>
            <person name="Stefanovic E."/>
            <person name="Vu D."/>
            <person name="Scully C."/>
            <person name="Dijksterhuis J."/>
            <person name="Roader J."/>
            <person name="Houbraken J."/>
        </authorList>
    </citation>
    <scope>NUCLEOTIDE SEQUENCE</scope>
    <source>
        <strain evidence="3">M34</strain>
    </source>
</reference>
<protein>
    <recommendedName>
        <fullName evidence="2">Myb-like DNA-binding domain-containing protein</fullName>
    </recommendedName>
</protein>
<organism evidence="3 4">
    <name type="scientific">Cadophora malorum</name>
    <dbReference type="NCBI Taxonomy" id="108018"/>
    <lineage>
        <taxon>Eukaryota</taxon>
        <taxon>Fungi</taxon>
        <taxon>Dikarya</taxon>
        <taxon>Ascomycota</taxon>
        <taxon>Pezizomycotina</taxon>
        <taxon>Leotiomycetes</taxon>
        <taxon>Helotiales</taxon>
        <taxon>Ploettnerulaceae</taxon>
        <taxon>Cadophora</taxon>
    </lineage>
</organism>
<feature type="compositionally biased region" description="Basic residues" evidence="1">
    <location>
        <begin position="223"/>
        <end position="235"/>
    </location>
</feature>
<dbReference type="Pfam" id="PF22980">
    <property type="entry name" value="Myb_DNA-bind_8"/>
    <property type="match status" value="1"/>
</dbReference>
<evidence type="ECO:0000313" key="4">
    <source>
        <dbReference type="Proteomes" id="UP000664132"/>
    </source>
</evidence>
<comment type="caution">
    <text evidence="3">The sequence shown here is derived from an EMBL/GenBank/DDBJ whole genome shotgun (WGS) entry which is preliminary data.</text>
</comment>
<dbReference type="InterPro" id="IPR054505">
    <property type="entry name" value="Myb_DNA-bind_8"/>
</dbReference>
<evidence type="ECO:0000256" key="1">
    <source>
        <dbReference type="SAM" id="MobiDB-lite"/>
    </source>
</evidence>
<name>A0A8H7WES2_9HELO</name>
<accession>A0A8H7WES2</accession>
<dbReference type="AlphaFoldDB" id="A0A8H7WES2"/>
<evidence type="ECO:0000259" key="2">
    <source>
        <dbReference type="Pfam" id="PF22980"/>
    </source>
</evidence>
<keyword evidence="4" id="KW-1185">Reference proteome</keyword>
<gene>
    <name evidence="3" type="ORF">IFR04_003414</name>
</gene>
<sequence length="299" mass="32585">MPEANNSAKAGPTQLSFFQAIFANMKETPDVDWVTIRRELLKGDGSAEPKAATEPPAKKSSIKNTIGSGSNLSPSKVSKSIPMRGRSKSVGGKPGRGPKGKIGKEEDHDEGVDEKEKAGDAADEMEIMADTKAPRAPTDKEAFFFLTIMQCMTNKPEVDWNLVATRAGYSNANCAKVRFGQIKKAIGYKEDGSHPPTTTPTKGCAKKDTTTGSGTNTTPSKVTKPRAPRKPKAPKAKVMAEVEVEAEVEQYDEEVVKEEVGDVAEDEADAYTFDHPLHEQLYNNFQMYQNGHYEDEEAI</sequence>